<sequence>MWYYCWPHSVYHLIRWFPKTNRLKIRIVVTIFTCALLVPQFFVLTRDQSTRYCGQQLFDLLVASIVFTFCMIGFTFLFALMDPVPREVKLAFHVFGLAAFVLGVIYTIQTATGEECRNNTPELYYLSLAFTIMAMITTAFLLVMIPFWLMNHVWDRSVLDYRERSGLCYEPVMCCSCVWHV</sequence>
<feature type="transmembrane region" description="Helical" evidence="1">
    <location>
        <begin position="57"/>
        <end position="78"/>
    </location>
</feature>
<dbReference type="RefSeq" id="XP_019637802.1">
    <property type="nucleotide sequence ID" value="XM_019782243.1"/>
</dbReference>
<protein>
    <submittedName>
        <fullName evidence="3">Uncharacterized protein LOC109480088</fullName>
    </submittedName>
</protein>
<dbReference type="OrthoDB" id="6017175at2759"/>
<feature type="transmembrane region" description="Helical" evidence="1">
    <location>
        <begin position="25"/>
        <end position="45"/>
    </location>
</feature>
<keyword evidence="1" id="KW-1133">Transmembrane helix</keyword>
<keyword evidence="1" id="KW-0812">Transmembrane</keyword>
<evidence type="ECO:0000313" key="3">
    <source>
        <dbReference type="RefSeq" id="XP_019637802.1"/>
    </source>
</evidence>
<keyword evidence="2" id="KW-1185">Reference proteome</keyword>
<evidence type="ECO:0000256" key="1">
    <source>
        <dbReference type="SAM" id="Phobius"/>
    </source>
</evidence>
<gene>
    <name evidence="3" type="primary">LOC109480088</name>
</gene>
<name>A0A6P5A3J8_BRABE</name>
<dbReference type="GeneID" id="109480088"/>
<proteinExistence type="predicted"/>
<dbReference type="KEGG" id="bbel:109480088"/>
<feature type="transmembrane region" description="Helical" evidence="1">
    <location>
        <begin position="123"/>
        <end position="149"/>
    </location>
</feature>
<organism evidence="2 3">
    <name type="scientific">Branchiostoma belcheri</name>
    <name type="common">Amphioxus</name>
    <dbReference type="NCBI Taxonomy" id="7741"/>
    <lineage>
        <taxon>Eukaryota</taxon>
        <taxon>Metazoa</taxon>
        <taxon>Chordata</taxon>
        <taxon>Cephalochordata</taxon>
        <taxon>Leptocardii</taxon>
        <taxon>Amphioxiformes</taxon>
        <taxon>Branchiostomatidae</taxon>
        <taxon>Branchiostoma</taxon>
    </lineage>
</organism>
<keyword evidence="1" id="KW-0472">Membrane</keyword>
<evidence type="ECO:0000313" key="2">
    <source>
        <dbReference type="Proteomes" id="UP000515135"/>
    </source>
</evidence>
<accession>A0A6P5A3J8</accession>
<dbReference type="AlphaFoldDB" id="A0A6P5A3J8"/>
<dbReference type="Proteomes" id="UP000515135">
    <property type="component" value="Unplaced"/>
</dbReference>
<feature type="transmembrane region" description="Helical" evidence="1">
    <location>
        <begin position="90"/>
        <end position="111"/>
    </location>
</feature>
<reference evidence="3" key="1">
    <citation type="submission" date="2025-08" db="UniProtKB">
        <authorList>
            <consortium name="RefSeq"/>
        </authorList>
    </citation>
    <scope>IDENTIFICATION</scope>
    <source>
        <tissue evidence="3">Gonad</tissue>
    </source>
</reference>